<feature type="repeat" description="WD" evidence="5">
    <location>
        <begin position="396"/>
        <end position="430"/>
    </location>
</feature>
<dbReference type="SUPFAM" id="SSF50978">
    <property type="entry name" value="WD40 repeat-like"/>
    <property type="match status" value="1"/>
</dbReference>
<dbReference type="InterPro" id="IPR045183">
    <property type="entry name" value="Ebi-like"/>
</dbReference>
<sequence length="580" mass="63806">MTDSLIVTAEEINRLIHAYFVDSGFQHSAYVLSKEAQLEKSPCFRKHVPYGTLVDLLGKALQYVETEAHWRGDALTRNCTSGFSLIDKHICALDPTLPETVTLEEIAPPLGEEQLPPPPQTNGNAEPAVKRKASTPTPDDVPMEKRARTEPLEDNMDLDSIASSSDGRTTNAKASTSRAIASQRSNASRAPRLSVSSDDLADSQAATLLRGHKTEVFVCAWNPANKNLLASGSRDAIVHIWDLPLPKQDSVAHLHPPHTPVTFAYYPKPEQGDLTSLDWSPDGTLLAIGSYDAILRVCNASGEQYFANSQHEGPIFAVSFSKSGRWILTASLDGTACVWDVKGKKLHQQFKCHPVGCLDIDWITADTFATCGADGTIQIRTLSQTPQQVAASKSQLLGHENEVNQIRCNPSGTRLGSCSDDRTTRIWNIEDIAHGHQPNDVRDVMILTGHTDYVSTLAWCPVTRPGEHEIIATTSFDGTTRLWDSVTGDCLQVFQDHLDQVYTMAFSPDGRFLASAGNDGWLHIYDVKTRTRRWSWFAGTERPGIFEIDWQLAGKTSRLAMALQSQQVGVIDLTHVPCLL</sequence>
<evidence type="ECO:0000256" key="2">
    <source>
        <dbReference type="ARBA" id="ARBA00022574"/>
    </source>
</evidence>
<dbReference type="PROSITE" id="PS50896">
    <property type="entry name" value="LISH"/>
    <property type="match status" value="1"/>
</dbReference>
<dbReference type="CDD" id="cd00200">
    <property type="entry name" value="WD40"/>
    <property type="match status" value="1"/>
</dbReference>
<feature type="repeat" description="WD" evidence="5">
    <location>
        <begin position="447"/>
        <end position="493"/>
    </location>
</feature>
<dbReference type="InParanoid" id="A0A401G674"/>
<comment type="caution">
    <text evidence="7">The sequence shown here is derived from an EMBL/GenBank/DDBJ whole genome shotgun (WGS) entry which is preliminary data.</text>
</comment>
<feature type="repeat" description="WD" evidence="5">
    <location>
        <begin position="209"/>
        <end position="243"/>
    </location>
</feature>
<dbReference type="EMBL" id="BFAD01000001">
    <property type="protein sequence ID" value="GBE77654.1"/>
    <property type="molecule type" value="Genomic_DNA"/>
</dbReference>
<feature type="compositionally biased region" description="Basic and acidic residues" evidence="6">
    <location>
        <begin position="142"/>
        <end position="151"/>
    </location>
</feature>
<dbReference type="InterPro" id="IPR020472">
    <property type="entry name" value="WD40_PAC1"/>
</dbReference>
<dbReference type="PROSITE" id="PS00678">
    <property type="entry name" value="WD_REPEATS_1"/>
    <property type="match status" value="3"/>
</dbReference>
<feature type="repeat" description="WD" evidence="5">
    <location>
        <begin position="494"/>
        <end position="535"/>
    </location>
</feature>
<comment type="subcellular location">
    <subcellularLocation>
        <location evidence="1">Nucleus</location>
    </subcellularLocation>
</comment>
<dbReference type="STRING" id="139825.A0A401G674"/>
<feature type="compositionally biased region" description="Polar residues" evidence="6">
    <location>
        <begin position="161"/>
        <end position="188"/>
    </location>
</feature>
<dbReference type="SMART" id="SM00667">
    <property type="entry name" value="LisH"/>
    <property type="match status" value="1"/>
</dbReference>
<dbReference type="RefSeq" id="XP_027608567.1">
    <property type="nucleotide sequence ID" value="XM_027752766.1"/>
</dbReference>
<keyword evidence="8" id="KW-1185">Reference proteome</keyword>
<dbReference type="SMART" id="SM00320">
    <property type="entry name" value="WD40"/>
    <property type="match status" value="7"/>
</dbReference>
<dbReference type="Gene3D" id="1.20.960.30">
    <property type="match status" value="1"/>
</dbReference>
<dbReference type="Gene3D" id="2.130.10.10">
    <property type="entry name" value="YVTN repeat-like/Quinoprotein amine dehydrogenase"/>
    <property type="match status" value="1"/>
</dbReference>
<dbReference type="InterPro" id="IPR015943">
    <property type="entry name" value="WD40/YVTN_repeat-like_dom_sf"/>
</dbReference>
<evidence type="ECO:0000313" key="8">
    <source>
        <dbReference type="Proteomes" id="UP000287166"/>
    </source>
</evidence>
<dbReference type="AlphaFoldDB" id="A0A401G674"/>
<keyword evidence="2 5" id="KW-0853">WD repeat</keyword>
<dbReference type="GO" id="GO:0000118">
    <property type="term" value="C:histone deacetylase complex"/>
    <property type="evidence" value="ECO:0007669"/>
    <property type="project" value="TreeGrafter"/>
</dbReference>
<dbReference type="OrthoDB" id="1367865at2759"/>
<name>A0A401G674_9APHY</name>
<dbReference type="Proteomes" id="UP000287166">
    <property type="component" value="Unassembled WGS sequence"/>
</dbReference>
<dbReference type="PRINTS" id="PR00320">
    <property type="entry name" value="GPROTEINBRPT"/>
</dbReference>
<dbReference type="InterPro" id="IPR019775">
    <property type="entry name" value="WD40_repeat_CS"/>
</dbReference>
<reference evidence="7 8" key="1">
    <citation type="journal article" date="2018" name="Sci. Rep.">
        <title>Genome sequence of the cauliflower mushroom Sparassis crispa (Hanabiratake) and its association with beneficial usage.</title>
        <authorList>
            <person name="Kiyama R."/>
            <person name="Furutani Y."/>
            <person name="Kawaguchi K."/>
            <person name="Nakanishi T."/>
        </authorList>
    </citation>
    <scope>NUCLEOTIDE SEQUENCE [LARGE SCALE GENOMIC DNA]</scope>
</reference>
<dbReference type="InterPro" id="IPR001680">
    <property type="entry name" value="WD40_rpt"/>
</dbReference>
<evidence type="ECO:0000256" key="4">
    <source>
        <dbReference type="ARBA" id="ARBA00023242"/>
    </source>
</evidence>
<keyword evidence="3" id="KW-0677">Repeat</keyword>
<dbReference type="Pfam" id="PF08513">
    <property type="entry name" value="LisH"/>
    <property type="match status" value="1"/>
</dbReference>
<dbReference type="GO" id="GO:0006357">
    <property type="term" value="P:regulation of transcription by RNA polymerase II"/>
    <property type="evidence" value="ECO:0007669"/>
    <property type="project" value="TreeGrafter"/>
</dbReference>
<dbReference type="FunCoup" id="A0A401G674">
    <property type="interactions" value="166"/>
</dbReference>
<gene>
    <name evidence="7" type="ORF">SCP_0105350</name>
</gene>
<dbReference type="Pfam" id="PF00400">
    <property type="entry name" value="WD40"/>
    <property type="match status" value="7"/>
</dbReference>
<proteinExistence type="predicted"/>
<dbReference type="PROSITE" id="PS50294">
    <property type="entry name" value="WD_REPEATS_REGION"/>
    <property type="match status" value="5"/>
</dbReference>
<evidence type="ECO:0000256" key="5">
    <source>
        <dbReference type="PROSITE-ProRule" id="PRU00221"/>
    </source>
</evidence>
<accession>A0A401G674</accession>
<organism evidence="7 8">
    <name type="scientific">Sparassis crispa</name>
    <dbReference type="NCBI Taxonomy" id="139825"/>
    <lineage>
        <taxon>Eukaryota</taxon>
        <taxon>Fungi</taxon>
        <taxon>Dikarya</taxon>
        <taxon>Basidiomycota</taxon>
        <taxon>Agaricomycotina</taxon>
        <taxon>Agaricomycetes</taxon>
        <taxon>Polyporales</taxon>
        <taxon>Sparassidaceae</taxon>
        <taxon>Sparassis</taxon>
    </lineage>
</organism>
<dbReference type="PROSITE" id="PS50082">
    <property type="entry name" value="WD_REPEATS_2"/>
    <property type="match status" value="5"/>
</dbReference>
<dbReference type="GO" id="GO:0003714">
    <property type="term" value="F:transcription corepressor activity"/>
    <property type="evidence" value="ECO:0007669"/>
    <property type="project" value="InterPro"/>
</dbReference>
<evidence type="ECO:0000256" key="6">
    <source>
        <dbReference type="SAM" id="MobiDB-lite"/>
    </source>
</evidence>
<feature type="region of interest" description="Disordered" evidence="6">
    <location>
        <begin position="109"/>
        <end position="197"/>
    </location>
</feature>
<dbReference type="PANTHER" id="PTHR22846:SF2">
    <property type="entry name" value="F-BOX-LIKE_WD REPEAT-CONTAINING PROTEIN EBI"/>
    <property type="match status" value="1"/>
</dbReference>
<dbReference type="GeneID" id="38774571"/>
<dbReference type="PANTHER" id="PTHR22846">
    <property type="entry name" value="WD40 REPEAT PROTEIN"/>
    <property type="match status" value="1"/>
</dbReference>
<protein>
    <submittedName>
        <fullName evidence="7">WD40 repeat-like protein</fullName>
    </submittedName>
</protein>
<evidence type="ECO:0000256" key="1">
    <source>
        <dbReference type="ARBA" id="ARBA00004123"/>
    </source>
</evidence>
<evidence type="ECO:0000256" key="3">
    <source>
        <dbReference type="ARBA" id="ARBA00022737"/>
    </source>
</evidence>
<dbReference type="InterPro" id="IPR036322">
    <property type="entry name" value="WD40_repeat_dom_sf"/>
</dbReference>
<evidence type="ECO:0000313" key="7">
    <source>
        <dbReference type="EMBL" id="GBE77654.1"/>
    </source>
</evidence>
<keyword evidence="4" id="KW-0539">Nucleus</keyword>
<feature type="repeat" description="WD" evidence="5">
    <location>
        <begin position="308"/>
        <end position="349"/>
    </location>
</feature>
<dbReference type="InterPro" id="IPR006594">
    <property type="entry name" value="LisH"/>
</dbReference>